<evidence type="ECO:0000256" key="2">
    <source>
        <dbReference type="ARBA" id="ARBA00022448"/>
    </source>
</evidence>
<comment type="similarity">
    <text evidence="1">Belongs to the bacterial solute-binding protein 1 family.</text>
</comment>
<protein>
    <submittedName>
        <fullName evidence="5">Sugar ABC transporter substrate-binding protein</fullName>
    </submittedName>
</protein>
<dbReference type="RefSeq" id="WP_348790202.1">
    <property type="nucleotide sequence ID" value="NZ_CP157390.1"/>
</dbReference>
<feature type="chain" id="PRO_5043481753" evidence="4">
    <location>
        <begin position="22"/>
        <end position="425"/>
    </location>
</feature>
<evidence type="ECO:0000256" key="4">
    <source>
        <dbReference type="SAM" id="SignalP"/>
    </source>
</evidence>
<dbReference type="PANTHER" id="PTHR43649">
    <property type="entry name" value="ARABINOSE-BINDING PROTEIN-RELATED"/>
    <property type="match status" value="1"/>
</dbReference>
<proteinExistence type="inferred from homology"/>
<feature type="signal peptide" evidence="4">
    <location>
        <begin position="1"/>
        <end position="21"/>
    </location>
</feature>
<keyword evidence="3 4" id="KW-0732">Signal</keyword>
<evidence type="ECO:0000313" key="5">
    <source>
        <dbReference type="EMBL" id="XBM50295.1"/>
    </source>
</evidence>
<dbReference type="PROSITE" id="PS51257">
    <property type="entry name" value="PROKAR_LIPOPROTEIN"/>
    <property type="match status" value="1"/>
</dbReference>
<keyword evidence="2" id="KW-0813">Transport</keyword>
<dbReference type="PANTHER" id="PTHR43649:SF34">
    <property type="entry name" value="ABC TRANSPORTER PERIPLASMIC-BINDING PROTEIN YCJN-RELATED"/>
    <property type="match status" value="1"/>
</dbReference>
<dbReference type="AlphaFoldDB" id="A0AAU7GHF9"/>
<gene>
    <name evidence="5" type="ORF">AAME72_03640</name>
</gene>
<evidence type="ECO:0000256" key="1">
    <source>
        <dbReference type="ARBA" id="ARBA00008520"/>
    </source>
</evidence>
<dbReference type="SUPFAM" id="SSF53850">
    <property type="entry name" value="Periplasmic binding protein-like II"/>
    <property type="match status" value="1"/>
</dbReference>
<evidence type="ECO:0000256" key="3">
    <source>
        <dbReference type="ARBA" id="ARBA00022729"/>
    </source>
</evidence>
<dbReference type="EMBL" id="CP157390">
    <property type="protein sequence ID" value="XBM50295.1"/>
    <property type="molecule type" value="Genomic_DNA"/>
</dbReference>
<dbReference type="Gene3D" id="3.40.190.10">
    <property type="entry name" value="Periplasmic binding protein-like II"/>
    <property type="match status" value="2"/>
</dbReference>
<name>A0AAU7GHF9_9MICO</name>
<dbReference type="InterPro" id="IPR006059">
    <property type="entry name" value="SBP"/>
</dbReference>
<dbReference type="Pfam" id="PF01547">
    <property type="entry name" value="SBP_bac_1"/>
    <property type="match status" value="1"/>
</dbReference>
<dbReference type="CDD" id="cd13585">
    <property type="entry name" value="PBP2_TMBP_like"/>
    <property type="match status" value="1"/>
</dbReference>
<sequence length="425" mass="45692">MLRKKFAAAAAIGTAVALTLAGCGVGGGGGSSSDKSITVLVEAGGHAELQPIADLYKKDTGTKVTFVELPYDGLYNRLNSEFTSGAVSFDVAALDSIWLPAFKDAVTPLDKLFTSDVKNDLFPALVKEANVGGVYAGMPVWTNSEILYYRKDLFDDAANKSAFKAKYGYDLVPPTTWQQYQDAAEFFTQPGKGLFGTDVKGAVETEYLATLSQTGEKTMVLNDSGSEITLGNENSLKALDFYTGLQKYAPAGSAQLDWAGAQNLFNQGKTAMMRFWAHAYRQIPKDASVYGKVGVAPMIAGPGGIAGVPGAWYLSVAKASKKQQQGLDFVKFAYEHNELSANTSLGLVARKSAFEKYQDQPGFENYKPLVETLDAQATVPRPATPKWQQIVDTVLVPMIQKSLQPGADKQALLNAAKEQVQSLVK</sequence>
<reference evidence="5" key="1">
    <citation type="submission" date="2024-05" db="EMBL/GenBank/DDBJ databases">
        <title>The Natural Products Discovery Center: Release of the First 8490 Sequenced Strains for Exploring Actinobacteria Biosynthetic Diversity.</title>
        <authorList>
            <person name="Kalkreuter E."/>
            <person name="Kautsar S.A."/>
            <person name="Yang D."/>
            <person name="Bader C.D."/>
            <person name="Teijaro C.N."/>
            <person name="Fluegel L."/>
            <person name="Davis C.M."/>
            <person name="Simpson J.R."/>
            <person name="Lauterbach L."/>
            <person name="Steele A.D."/>
            <person name="Gui C."/>
            <person name="Meng S."/>
            <person name="Li G."/>
            <person name="Viehrig K."/>
            <person name="Ye F."/>
            <person name="Su P."/>
            <person name="Kiefer A.F."/>
            <person name="Nichols A."/>
            <person name="Cepeda A.J."/>
            <person name="Yan W."/>
            <person name="Fan B."/>
            <person name="Jiang Y."/>
            <person name="Adhikari A."/>
            <person name="Zheng C.-J."/>
            <person name="Schuster L."/>
            <person name="Cowan T.M."/>
            <person name="Smanski M.J."/>
            <person name="Chevrette M.G."/>
            <person name="de Carvalho L.P.S."/>
            <person name="Shen B."/>
        </authorList>
    </citation>
    <scope>NUCLEOTIDE SEQUENCE</scope>
    <source>
        <strain evidence="5">NPDC080035</strain>
    </source>
</reference>
<accession>A0AAU7GHF9</accession>
<organism evidence="5">
    <name type="scientific">Leifsonia sp. NPDC080035</name>
    <dbReference type="NCBI Taxonomy" id="3143936"/>
    <lineage>
        <taxon>Bacteria</taxon>
        <taxon>Bacillati</taxon>
        <taxon>Actinomycetota</taxon>
        <taxon>Actinomycetes</taxon>
        <taxon>Micrococcales</taxon>
        <taxon>Microbacteriaceae</taxon>
        <taxon>Leifsonia</taxon>
    </lineage>
</organism>
<dbReference type="InterPro" id="IPR050490">
    <property type="entry name" value="Bact_solute-bd_prot1"/>
</dbReference>